<evidence type="ECO:0000313" key="11">
    <source>
        <dbReference type="EMBL" id="THH11293.1"/>
    </source>
</evidence>
<keyword evidence="4 9" id="KW-0732">Signal</keyword>
<dbReference type="InterPro" id="IPR012132">
    <property type="entry name" value="GMC_OxRdtase"/>
</dbReference>
<dbReference type="EMBL" id="SGPL01000523">
    <property type="protein sequence ID" value="THH11293.1"/>
    <property type="molecule type" value="Genomic_DNA"/>
</dbReference>
<feature type="binding site" evidence="8">
    <location>
        <position position="110"/>
    </location>
    <ligand>
        <name>FAD</name>
        <dbReference type="ChEBI" id="CHEBI:57692"/>
    </ligand>
</feature>
<evidence type="ECO:0000313" key="12">
    <source>
        <dbReference type="Proteomes" id="UP000310158"/>
    </source>
</evidence>
<dbReference type="PROSITE" id="PS00624">
    <property type="entry name" value="GMC_OXRED_2"/>
    <property type="match status" value="1"/>
</dbReference>
<organism evidence="11 12">
    <name type="scientific">Bondarzewia mesenterica</name>
    <dbReference type="NCBI Taxonomy" id="1095465"/>
    <lineage>
        <taxon>Eukaryota</taxon>
        <taxon>Fungi</taxon>
        <taxon>Dikarya</taxon>
        <taxon>Basidiomycota</taxon>
        <taxon>Agaricomycotina</taxon>
        <taxon>Agaricomycetes</taxon>
        <taxon>Russulales</taxon>
        <taxon>Bondarzewiaceae</taxon>
        <taxon>Bondarzewia</taxon>
    </lineage>
</organism>
<evidence type="ECO:0000256" key="5">
    <source>
        <dbReference type="ARBA" id="ARBA00022827"/>
    </source>
</evidence>
<feature type="active site" description="Proton acceptor" evidence="7">
    <location>
        <position position="572"/>
    </location>
</feature>
<dbReference type="Pfam" id="PF05199">
    <property type="entry name" value="GMC_oxred_C"/>
    <property type="match status" value="1"/>
</dbReference>
<dbReference type="Gene3D" id="3.50.50.60">
    <property type="entry name" value="FAD/NAD(P)-binding domain"/>
    <property type="match status" value="1"/>
</dbReference>
<evidence type="ECO:0000256" key="9">
    <source>
        <dbReference type="SAM" id="SignalP"/>
    </source>
</evidence>
<feature type="active site" description="Proton donor" evidence="7">
    <location>
        <position position="528"/>
    </location>
</feature>
<protein>
    <recommendedName>
        <fullName evidence="10">Glucose-methanol-choline oxidoreductase N-terminal domain-containing protein</fullName>
    </recommendedName>
</protein>
<gene>
    <name evidence="11" type="ORF">EW146_g8096</name>
</gene>
<reference evidence="11 12" key="1">
    <citation type="submission" date="2019-02" db="EMBL/GenBank/DDBJ databases">
        <title>Genome sequencing of the rare red list fungi Bondarzewia mesenterica.</title>
        <authorList>
            <person name="Buettner E."/>
            <person name="Kellner H."/>
        </authorList>
    </citation>
    <scope>NUCLEOTIDE SEQUENCE [LARGE SCALE GENOMIC DNA]</scope>
    <source>
        <strain evidence="11 12">DSM 108281</strain>
    </source>
</reference>
<feature type="signal peptide" evidence="9">
    <location>
        <begin position="1"/>
        <end position="16"/>
    </location>
</feature>
<name>A0A4V3XDW7_9AGAM</name>
<keyword evidence="5 8" id="KW-0274">FAD</keyword>
<evidence type="ECO:0000256" key="3">
    <source>
        <dbReference type="ARBA" id="ARBA00022630"/>
    </source>
</evidence>
<evidence type="ECO:0000259" key="10">
    <source>
        <dbReference type="PROSITE" id="PS00624"/>
    </source>
</evidence>
<dbReference type="InterPro" id="IPR036188">
    <property type="entry name" value="FAD/NAD-bd_sf"/>
</dbReference>
<feature type="binding site" evidence="8">
    <location>
        <position position="258"/>
    </location>
    <ligand>
        <name>FAD</name>
        <dbReference type="ChEBI" id="CHEBI:57692"/>
    </ligand>
</feature>
<feature type="binding site" evidence="8">
    <location>
        <begin position="527"/>
        <end position="528"/>
    </location>
    <ligand>
        <name>FAD</name>
        <dbReference type="ChEBI" id="CHEBI:57692"/>
    </ligand>
</feature>
<evidence type="ECO:0000256" key="8">
    <source>
        <dbReference type="PIRSR" id="PIRSR000137-2"/>
    </source>
</evidence>
<dbReference type="OrthoDB" id="269227at2759"/>
<dbReference type="SUPFAM" id="SSF54373">
    <property type="entry name" value="FAD-linked reductases, C-terminal domain"/>
    <property type="match status" value="1"/>
</dbReference>
<feature type="domain" description="Glucose-methanol-choline oxidoreductase N-terminal" evidence="10">
    <location>
        <begin position="300"/>
        <end position="314"/>
    </location>
</feature>
<keyword evidence="12" id="KW-1185">Reference proteome</keyword>
<dbReference type="Gene3D" id="3.30.560.10">
    <property type="entry name" value="Glucose Oxidase, domain 3"/>
    <property type="match status" value="1"/>
</dbReference>
<evidence type="ECO:0000256" key="2">
    <source>
        <dbReference type="ARBA" id="ARBA00010790"/>
    </source>
</evidence>
<keyword evidence="3" id="KW-0285">Flavoprotein</keyword>
<dbReference type="InterPro" id="IPR007867">
    <property type="entry name" value="GMC_OxRtase_C"/>
</dbReference>
<feature type="binding site" evidence="8">
    <location>
        <begin position="118"/>
        <end position="121"/>
    </location>
    <ligand>
        <name>FAD</name>
        <dbReference type="ChEBI" id="CHEBI:57692"/>
    </ligand>
</feature>
<dbReference type="GO" id="GO:0016614">
    <property type="term" value="F:oxidoreductase activity, acting on CH-OH group of donors"/>
    <property type="evidence" value="ECO:0007669"/>
    <property type="project" value="InterPro"/>
</dbReference>
<comment type="caution">
    <text evidence="11">The sequence shown here is derived from an EMBL/GenBank/DDBJ whole genome shotgun (WGS) entry which is preliminary data.</text>
</comment>
<comment type="cofactor">
    <cofactor evidence="1 8">
        <name>FAD</name>
        <dbReference type="ChEBI" id="CHEBI:57692"/>
    </cofactor>
</comment>
<evidence type="ECO:0000256" key="1">
    <source>
        <dbReference type="ARBA" id="ARBA00001974"/>
    </source>
</evidence>
<dbReference type="SUPFAM" id="SSF51905">
    <property type="entry name" value="FAD/NAD(P)-binding domain"/>
    <property type="match status" value="1"/>
</dbReference>
<feature type="chain" id="PRO_5020974335" description="Glucose-methanol-choline oxidoreductase N-terminal domain-containing protein" evidence="9">
    <location>
        <begin position="17"/>
        <end position="592"/>
    </location>
</feature>
<dbReference type="AlphaFoldDB" id="A0A4V3XDW7"/>
<dbReference type="PIRSF" id="PIRSF000137">
    <property type="entry name" value="Alcohol_oxidase"/>
    <property type="match status" value="1"/>
</dbReference>
<evidence type="ECO:0000256" key="7">
    <source>
        <dbReference type="PIRSR" id="PIRSR000137-1"/>
    </source>
</evidence>
<dbReference type="PANTHER" id="PTHR11552:SF201">
    <property type="entry name" value="GLUCOSE-METHANOL-CHOLINE OXIDOREDUCTASE N-TERMINAL DOMAIN-CONTAINING PROTEIN"/>
    <property type="match status" value="1"/>
</dbReference>
<dbReference type="Pfam" id="PF00732">
    <property type="entry name" value="GMC_oxred_N"/>
    <property type="match status" value="1"/>
</dbReference>
<comment type="similarity">
    <text evidence="2">Belongs to the GMC oxidoreductase family.</text>
</comment>
<dbReference type="Proteomes" id="UP000310158">
    <property type="component" value="Unassembled WGS sequence"/>
</dbReference>
<sequence>MTAAFLISASLGSAYGALYTDPSQLPNKSYDYIVVGSGAGGGVIASRLTETSSVNVLVIEAGGNNEGIEGVEIPYFGPTLSPGTILDWNLTTVPQPGLNGRSIAYARGHVLGGSTSINFMVYNRGSKDDFDRWANVTGDSGWSWDSLQPYIKKMEKLVPSADGHNTSGQIIPSAHGTSGPVGVSLPGYSLATDALVLAASEELSDEFPFNEDVNAGNTIGISWVPYTIQNGSRVSSATAYIEPALSRSNLDVLINTQVTKVIKTGTNDGVPIFRGVQFATSSSGKKYSLNAAKEVILSAGAVKTPQILKLSGIGNSTELSKFGIKTLVNLPGVGQNLQDHTLLCSSWYANATQTLDEISQNSTFTAELVQQWETTRTGKLVLGPANQFAWLRLPDNESIWENNADPSAGPTSGHYELLFTDGFVSFTLPTPASGKYFTLFTNVVSPSSRGSITLASADPFAAPLIDPGLLASDVDTTIMVEAIKAGKRFVAANAWNGYILEPYGPFAAANNDTEIEAYAREMSTTVWHPTSSAPMSSKKSKSGVLNPDLTVKGTSGLRVVDASAMPYITAAHTQVGVYILAERAADLIKASD</sequence>
<evidence type="ECO:0000256" key="4">
    <source>
        <dbReference type="ARBA" id="ARBA00022729"/>
    </source>
</evidence>
<keyword evidence="6" id="KW-0560">Oxidoreductase</keyword>
<dbReference type="PANTHER" id="PTHR11552">
    <property type="entry name" value="GLUCOSE-METHANOL-CHOLINE GMC OXIDOREDUCTASE"/>
    <property type="match status" value="1"/>
</dbReference>
<dbReference type="GO" id="GO:0050660">
    <property type="term" value="F:flavin adenine dinucleotide binding"/>
    <property type="evidence" value="ECO:0007669"/>
    <property type="project" value="InterPro"/>
</dbReference>
<evidence type="ECO:0000256" key="6">
    <source>
        <dbReference type="ARBA" id="ARBA00023002"/>
    </source>
</evidence>
<dbReference type="InterPro" id="IPR000172">
    <property type="entry name" value="GMC_OxRdtase_N"/>
</dbReference>
<accession>A0A4V3XDW7</accession>
<proteinExistence type="inferred from homology"/>